<accession>A0A812UGM2</accession>
<feature type="compositionally biased region" description="Low complexity" evidence="1">
    <location>
        <begin position="34"/>
        <end position="48"/>
    </location>
</feature>
<evidence type="ECO:0000256" key="1">
    <source>
        <dbReference type="SAM" id="MobiDB-lite"/>
    </source>
</evidence>
<evidence type="ECO:0000313" key="2">
    <source>
        <dbReference type="EMBL" id="CAE7564356.1"/>
    </source>
</evidence>
<dbReference type="AlphaFoldDB" id="A0A812UGM2"/>
<feature type="non-terminal residue" evidence="2">
    <location>
        <position position="1"/>
    </location>
</feature>
<name>A0A812UGM2_SYMPI</name>
<keyword evidence="3" id="KW-1185">Reference proteome</keyword>
<reference evidence="2" key="1">
    <citation type="submission" date="2021-02" db="EMBL/GenBank/DDBJ databases">
        <authorList>
            <person name="Dougan E. K."/>
            <person name="Rhodes N."/>
            <person name="Thang M."/>
            <person name="Chan C."/>
        </authorList>
    </citation>
    <scope>NUCLEOTIDE SEQUENCE</scope>
</reference>
<proteinExistence type="predicted"/>
<feature type="compositionally biased region" description="Polar residues" evidence="1">
    <location>
        <begin position="100"/>
        <end position="110"/>
    </location>
</feature>
<sequence>VSSLKETGRLDSAPELTEPELTEPETTEPELTKPKANAATAADPAATSPKHREVRAASEELEITFGHTAAVSLPTRSQVQASILSETLEGETPKHDQEATDSGPSTSTAA</sequence>
<feature type="compositionally biased region" description="Acidic residues" evidence="1">
    <location>
        <begin position="17"/>
        <end position="28"/>
    </location>
</feature>
<dbReference type="EMBL" id="CAJNIZ010036258">
    <property type="protein sequence ID" value="CAE7564356.1"/>
    <property type="molecule type" value="Genomic_DNA"/>
</dbReference>
<evidence type="ECO:0000313" key="3">
    <source>
        <dbReference type="Proteomes" id="UP000649617"/>
    </source>
</evidence>
<feature type="non-terminal residue" evidence="2">
    <location>
        <position position="110"/>
    </location>
</feature>
<dbReference type="Proteomes" id="UP000649617">
    <property type="component" value="Unassembled WGS sequence"/>
</dbReference>
<organism evidence="2 3">
    <name type="scientific">Symbiodinium pilosum</name>
    <name type="common">Dinoflagellate</name>
    <dbReference type="NCBI Taxonomy" id="2952"/>
    <lineage>
        <taxon>Eukaryota</taxon>
        <taxon>Sar</taxon>
        <taxon>Alveolata</taxon>
        <taxon>Dinophyceae</taxon>
        <taxon>Suessiales</taxon>
        <taxon>Symbiodiniaceae</taxon>
        <taxon>Symbiodinium</taxon>
    </lineage>
</organism>
<comment type="caution">
    <text evidence="2">The sequence shown here is derived from an EMBL/GenBank/DDBJ whole genome shotgun (WGS) entry which is preliminary data.</text>
</comment>
<feature type="region of interest" description="Disordered" evidence="1">
    <location>
        <begin position="1"/>
        <end position="110"/>
    </location>
</feature>
<protein>
    <submittedName>
        <fullName evidence="2">Uncharacterized protein</fullName>
    </submittedName>
</protein>
<feature type="compositionally biased region" description="Polar residues" evidence="1">
    <location>
        <begin position="74"/>
        <end position="85"/>
    </location>
</feature>
<gene>
    <name evidence="2" type="ORF">SPIL2461_LOCUS15122</name>
</gene>